<dbReference type="GO" id="GO:0016491">
    <property type="term" value="F:oxidoreductase activity"/>
    <property type="evidence" value="ECO:0007669"/>
    <property type="project" value="UniProtKB-KW"/>
</dbReference>
<feature type="compositionally biased region" description="Basic and acidic residues" evidence="2">
    <location>
        <begin position="375"/>
        <end position="392"/>
    </location>
</feature>
<feature type="compositionally biased region" description="Low complexity" evidence="2">
    <location>
        <begin position="241"/>
        <end position="256"/>
    </location>
</feature>
<organism evidence="5 6">
    <name type="scientific">Rickenella mellea</name>
    <dbReference type="NCBI Taxonomy" id="50990"/>
    <lineage>
        <taxon>Eukaryota</taxon>
        <taxon>Fungi</taxon>
        <taxon>Dikarya</taxon>
        <taxon>Basidiomycota</taxon>
        <taxon>Agaricomycotina</taxon>
        <taxon>Agaricomycetes</taxon>
        <taxon>Hymenochaetales</taxon>
        <taxon>Rickenellaceae</taxon>
        <taxon>Rickenella</taxon>
    </lineage>
</organism>
<evidence type="ECO:0000313" key="6">
    <source>
        <dbReference type="Proteomes" id="UP000294933"/>
    </source>
</evidence>
<dbReference type="Proteomes" id="UP000294933">
    <property type="component" value="Unassembled WGS sequence"/>
</dbReference>
<dbReference type="VEuPathDB" id="FungiDB:BD410DRAFT_787735"/>
<dbReference type="PANTHER" id="PTHR43157">
    <property type="entry name" value="PHOSPHATIDYLINOSITOL-GLYCAN BIOSYNTHESIS CLASS F PROTEIN-RELATED"/>
    <property type="match status" value="1"/>
</dbReference>
<evidence type="ECO:0000259" key="4">
    <source>
        <dbReference type="Pfam" id="PF08659"/>
    </source>
</evidence>
<evidence type="ECO:0000256" key="3">
    <source>
        <dbReference type="SAM" id="Phobius"/>
    </source>
</evidence>
<dbReference type="AlphaFoldDB" id="A0A4Y7Q5I9"/>
<gene>
    <name evidence="5" type="ORF">BD410DRAFT_787735</name>
</gene>
<feature type="region of interest" description="Disordered" evidence="2">
    <location>
        <begin position="241"/>
        <end position="260"/>
    </location>
</feature>
<keyword evidence="6" id="KW-1185">Reference proteome</keyword>
<dbReference type="OrthoDB" id="191979at2759"/>
<dbReference type="SUPFAM" id="SSF51735">
    <property type="entry name" value="NAD(P)-binding Rossmann-fold domains"/>
    <property type="match status" value="1"/>
</dbReference>
<dbReference type="InterPro" id="IPR013968">
    <property type="entry name" value="PKS_KR"/>
</dbReference>
<feature type="region of interest" description="Disordered" evidence="2">
    <location>
        <begin position="372"/>
        <end position="393"/>
    </location>
</feature>
<dbReference type="STRING" id="50990.A0A4Y7Q5I9"/>
<accession>A0A4Y7Q5I9</accession>
<evidence type="ECO:0000256" key="1">
    <source>
        <dbReference type="ARBA" id="ARBA00023002"/>
    </source>
</evidence>
<dbReference type="Gene3D" id="3.40.50.720">
    <property type="entry name" value="NAD(P)-binding Rossmann-like Domain"/>
    <property type="match status" value="1"/>
</dbReference>
<keyword evidence="1" id="KW-0560">Oxidoreductase</keyword>
<feature type="transmembrane region" description="Helical" evidence="3">
    <location>
        <begin position="18"/>
        <end position="36"/>
    </location>
</feature>
<proteinExistence type="predicted"/>
<dbReference type="Pfam" id="PF08659">
    <property type="entry name" value="KR"/>
    <property type="match status" value="1"/>
</dbReference>
<evidence type="ECO:0000256" key="2">
    <source>
        <dbReference type="SAM" id="MobiDB-lite"/>
    </source>
</evidence>
<keyword evidence="3" id="KW-1133">Transmembrane helix</keyword>
<feature type="region of interest" description="Disordered" evidence="2">
    <location>
        <begin position="414"/>
        <end position="434"/>
    </location>
</feature>
<keyword evidence="3" id="KW-0812">Transmembrane</keyword>
<sequence length="434" mass="48020">MPVQFVSSLIFNYLPSHYYVRILLVVFAIAVIRAYCQGRVTNRERDLHGRVILLTGGFTPIGLTLLENLARRGAHIIALSPDPIDSPQVLLVIDALRTLSSNEHVHADHCDLNSATSVRSFCNQFLTGSEHRLDAIIFAHEYEHIGAMWGTAHVRDSQKRIDASMSTFLITTLLLPVLLVAPPERDIRIISLINPFYAAAIPTFSPSSSPTVQSVFLREGYRSLKTAIFARHLQRVLDALPSAPAPNPDSNSPPLAGSKEQKSNIVAVSVSPGFSRADTIASMLRANRSSPDFSFIGVILHILLQPFSRIFARSSYYAVQTILHALFLPTPFKRALADNAPVEGDEEEILKPGALYSNCAVVRLNIPVRSLPTAKDPKDKKPEVVKVPHDDEMGGEEMGRLVWESFEEKLKIWENDSAENKPSDPPVSTHVKQD</sequence>
<dbReference type="PANTHER" id="PTHR43157:SF31">
    <property type="entry name" value="PHOSPHATIDYLINOSITOL-GLYCAN BIOSYNTHESIS CLASS F PROTEIN"/>
    <property type="match status" value="1"/>
</dbReference>
<protein>
    <recommendedName>
        <fullName evidence="4">Ketoreductase (KR) domain-containing protein</fullName>
    </recommendedName>
</protein>
<evidence type="ECO:0000313" key="5">
    <source>
        <dbReference type="EMBL" id="TDL22923.1"/>
    </source>
</evidence>
<keyword evidence="3" id="KW-0472">Membrane</keyword>
<name>A0A4Y7Q5I9_9AGAM</name>
<dbReference type="EMBL" id="ML170172">
    <property type="protein sequence ID" value="TDL22923.1"/>
    <property type="molecule type" value="Genomic_DNA"/>
</dbReference>
<feature type="domain" description="Ketoreductase (KR)" evidence="4">
    <location>
        <begin position="52"/>
        <end position="137"/>
    </location>
</feature>
<dbReference type="InterPro" id="IPR036291">
    <property type="entry name" value="NAD(P)-bd_dom_sf"/>
</dbReference>
<reference evidence="5 6" key="1">
    <citation type="submission" date="2018-06" db="EMBL/GenBank/DDBJ databases">
        <title>A transcriptomic atlas of mushroom development highlights an independent origin of complex multicellularity.</title>
        <authorList>
            <consortium name="DOE Joint Genome Institute"/>
            <person name="Krizsan K."/>
            <person name="Almasi E."/>
            <person name="Merenyi Z."/>
            <person name="Sahu N."/>
            <person name="Viragh M."/>
            <person name="Koszo T."/>
            <person name="Mondo S."/>
            <person name="Kiss B."/>
            <person name="Balint B."/>
            <person name="Kues U."/>
            <person name="Barry K."/>
            <person name="Hegedus J.C."/>
            <person name="Henrissat B."/>
            <person name="Johnson J."/>
            <person name="Lipzen A."/>
            <person name="Ohm R."/>
            <person name="Nagy I."/>
            <person name="Pangilinan J."/>
            <person name="Yan J."/>
            <person name="Xiong Y."/>
            <person name="Grigoriev I.V."/>
            <person name="Hibbett D.S."/>
            <person name="Nagy L.G."/>
        </authorList>
    </citation>
    <scope>NUCLEOTIDE SEQUENCE [LARGE SCALE GENOMIC DNA]</scope>
    <source>
        <strain evidence="5 6">SZMC22713</strain>
    </source>
</reference>